<keyword evidence="3" id="KW-1185">Reference proteome</keyword>
<dbReference type="EMBL" id="BMFC01000007">
    <property type="protein sequence ID" value="GGC10043.1"/>
    <property type="molecule type" value="Genomic_DNA"/>
</dbReference>
<evidence type="ECO:0000259" key="1">
    <source>
        <dbReference type="Pfam" id="PF04545"/>
    </source>
</evidence>
<gene>
    <name evidence="2" type="ORF">GCM10011363_28370</name>
</gene>
<name>A0ABQ1KUV1_9RHOB</name>
<accession>A0ABQ1KUV1</accession>
<organism evidence="2 3">
    <name type="scientific">Marivita lacus</name>
    <dbReference type="NCBI Taxonomy" id="1323742"/>
    <lineage>
        <taxon>Bacteria</taxon>
        <taxon>Pseudomonadati</taxon>
        <taxon>Pseudomonadota</taxon>
        <taxon>Alphaproteobacteria</taxon>
        <taxon>Rhodobacterales</taxon>
        <taxon>Roseobacteraceae</taxon>
        <taxon>Marivita</taxon>
    </lineage>
</organism>
<protein>
    <recommendedName>
        <fullName evidence="1">RNA polymerase sigma-70 region 4 domain-containing protein</fullName>
    </recommendedName>
</protein>
<dbReference type="Pfam" id="PF04545">
    <property type="entry name" value="Sigma70_r4"/>
    <property type="match status" value="1"/>
</dbReference>
<comment type="caution">
    <text evidence="2">The sequence shown here is derived from an EMBL/GenBank/DDBJ whole genome shotgun (WGS) entry which is preliminary data.</text>
</comment>
<dbReference type="SUPFAM" id="SSF88659">
    <property type="entry name" value="Sigma3 and sigma4 domains of RNA polymerase sigma factors"/>
    <property type="match status" value="1"/>
</dbReference>
<dbReference type="Proteomes" id="UP000645462">
    <property type="component" value="Unassembled WGS sequence"/>
</dbReference>
<reference evidence="3" key="1">
    <citation type="journal article" date="2019" name="Int. J. Syst. Evol. Microbiol.">
        <title>The Global Catalogue of Microorganisms (GCM) 10K type strain sequencing project: providing services to taxonomists for standard genome sequencing and annotation.</title>
        <authorList>
            <consortium name="The Broad Institute Genomics Platform"/>
            <consortium name="The Broad Institute Genome Sequencing Center for Infectious Disease"/>
            <person name="Wu L."/>
            <person name="Ma J."/>
        </authorList>
    </citation>
    <scope>NUCLEOTIDE SEQUENCE [LARGE SCALE GENOMIC DNA]</scope>
    <source>
        <strain evidence="3">CGMCC 1.12478</strain>
    </source>
</reference>
<dbReference type="SUPFAM" id="SSF88946">
    <property type="entry name" value="Sigma2 domain of RNA polymerase sigma factors"/>
    <property type="match status" value="1"/>
</dbReference>
<dbReference type="InterPro" id="IPR013324">
    <property type="entry name" value="RNA_pol_sigma_r3/r4-like"/>
</dbReference>
<evidence type="ECO:0000313" key="2">
    <source>
        <dbReference type="EMBL" id="GGC10043.1"/>
    </source>
</evidence>
<evidence type="ECO:0000313" key="3">
    <source>
        <dbReference type="Proteomes" id="UP000645462"/>
    </source>
</evidence>
<dbReference type="Gene3D" id="1.20.120.1810">
    <property type="match status" value="1"/>
</dbReference>
<dbReference type="NCBIfam" id="TIGR02937">
    <property type="entry name" value="sigma70-ECF"/>
    <property type="match status" value="1"/>
</dbReference>
<proteinExistence type="predicted"/>
<dbReference type="InterPro" id="IPR014284">
    <property type="entry name" value="RNA_pol_sigma-70_dom"/>
</dbReference>
<dbReference type="InterPro" id="IPR007630">
    <property type="entry name" value="RNA_pol_sigma70_r4"/>
</dbReference>
<feature type="domain" description="RNA polymerase sigma-70 region 4" evidence="1">
    <location>
        <begin position="128"/>
        <end position="177"/>
    </location>
</feature>
<dbReference type="InterPro" id="IPR013325">
    <property type="entry name" value="RNA_pol_sigma_r2"/>
</dbReference>
<sequence>MARAWTTQAHQWDDLISEGNLALICCIDGYVPREGVPFFAYARPFVRAAMRREVFKNAAVVAIPLQHRRAAREGRLGDRELATLRGAAHPHRMGDAETWELCAPEDPAELTMIRTEEAFARQRIIDAALSRLSNTERLLVERCRSESDLPLAAVAASVGTSVARIRQMEARAFSRMKAQFIRSGVTSAQVGDEP</sequence>
<dbReference type="Gene3D" id="1.20.140.160">
    <property type="match status" value="1"/>
</dbReference>